<evidence type="ECO:0000313" key="2">
    <source>
        <dbReference type="EMBL" id="ROO24415.1"/>
    </source>
</evidence>
<feature type="compositionally biased region" description="Basic and acidic residues" evidence="1">
    <location>
        <begin position="68"/>
        <end position="81"/>
    </location>
</feature>
<protein>
    <recommendedName>
        <fullName evidence="4">Host attachment protein</fullName>
    </recommendedName>
</protein>
<organism evidence="2 3">
    <name type="scientific">Salinisphaera japonica YTM-1</name>
    <dbReference type="NCBI Taxonomy" id="1209778"/>
    <lineage>
        <taxon>Bacteria</taxon>
        <taxon>Pseudomonadati</taxon>
        <taxon>Pseudomonadota</taxon>
        <taxon>Gammaproteobacteria</taxon>
        <taxon>Salinisphaerales</taxon>
        <taxon>Salinisphaeraceae</taxon>
        <taxon>Salinisphaera</taxon>
    </lineage>
</organism>
<dbReference type="OrthoDB" id="329419at2"/>
<dbReference type="InParanoid" id="A0A423PFR6"/>
<reference evidence="2 3" key="1">
    <citation type="submission" date="2013-10" db="EMBL/GenBank/DDBJ databases">
        <title>Salinisphaera japonica YTM-1 Genome Sequencing.</title>
        <authorList>
            <person name="Lai Q."/>
            <person name="Li C."/>
            <person name="Shao Z."/>
        </authorList>
    </citation>
    <scope>NUCLEOTIDE SEQUENCE [LARGE SCALE GENOMIC DNA]</scope>
    <source>
        <strain evidence="2 3">YTM-1</strain>
    </source>
</reference>
<dbReference type="AlphaFoldDB" id="A0A423PFR6"/>
<dbReference type="EMBL" id="AYKG01000067">
    <property type="protein sequence ID" value="ROO24415.1"/>
    <property type="molecule type" value="Genomic_DNA"/>
</dbReference>
<dbReference type="InterPro" id="IPR019291">
    <property type="entry name" value="Host_attachment_protein"/>
</dbReference>
<name>A0A423PFR6_9GAMM</name>
<proteinExistence type="predicted"/>
<dbReference type="Pfam" id="PF10116">
    <property type="entry name" value="Host_attach"/>
    <property type="match status" value="1"/>
</dbReference>
<evidence type="ECO:0000313" key="3">
    <source>
        <dbReference type="Proteomes" id="UP000285310"/>
    </source>
</evidence>
<keyword evidence="3" id="KW-1185">Reference proteome</keyword>
<comment type="caution">
    <text evidence="2">The sequence shown here is derived from an EMBL/GenBank/DDBJ whole genome shotgun (WGS) entry which is preliminary data.</text>
</comment>
<feature type="region of interest" description="Disordered" evidence="1">
    <location>
        <begin position="40"/>
        <end position="81"/>
    </location>
</feature>
<feature type="compositionally biased region" description="Basic and acidic residues" evidence="1">
    <location>
        <begin position="44"/>
        <end position="55"/>
    </location>
</feature>
<evidence type="ECO:0008006" key="4">
    <source>
        <dbReference type="Google" id="ProtNLM"/>
    </source>
</evidence>
<evidence type="ECO:0000256" key="1">
    <source>
        <dbReference type="SAM" id="MobiDB-lite"/>
    </source>
</evidence>
<gene>
    <name evidence="2" type="ORF">SAJA_14385</name>
</gene>
<accession>A0A423PFR6</accession>
<dbReference type="Proteomes" id="UP000285310">
    <property type="component" value="Unassembled WGS sequence"/>
</dbReference>
<sequence length="156" mass="17137">MRAASSDEDHMSTQWIVVADAAAARFFERTADGKLSRIGATYHEPSRMHEGDLRTGGKGGVDDSAGAGHHEADPQVRTSEKHADIFAKQLAQKLKSDHNDKKFDALVLAAAPQFLGHLRDKLDDTVAATIVDSIDKDWTNESDDQIAKHLNTQLYK</sequence>